<sequence length="174" mass="18360">MADLTIRNATLITEPGASPLPGAALEMRSGVITRISQGALPTQGEEYDAAGSVVVPGFWNCHVHLTEPQWARAAKAPAGALQPDLDGMFLARGFTAAVDLGSDPRSTNAVKARVASGELAGPRLLSAGAGIYPPRGLPFYVRDEIPRYVRMMIPQPRGATGARMAVRRSQRNGA</sequence>
<evidence type="ECO:0000313" key="2">
    <source>
        <dbReference type="Proteomes" id="UP000460157"/>
    </source>
</evidence>
<gene>
    <name evidence="1" type="ORF">GNZ21_03720</name>
</gene>
<proteinExistence type="predicted"/>
<dbReference type="SUPFAM" id="SSF51338">
    <property type="entry name" value="Composite domain of metallo-dependent hydrolases"/>
    <property type="match status" value="1"/>
</dbReference>
<protein>
    <recommendedName>
        <fullName evidence="3">Amidohydrolase family protein</fullName>
    </recommendedName>
</protein>
<dbReference type="GO" id="GO:0016810">
    <property type="term" value="F:hydrolase activity, acting on carbon-nitrogen (but not peptide) bonds"/>
    <property type="evidence" value="ECO:0007669"/>
    <property type="project" value="InterPro"/>
</dbReference>
<dbReference type="Proteomes" id="UP000460157">
    <property type="component" value="Unassembled WGS sequence"/>
</dbReference>
<dbReference type="AlphaFoldDB" id="A0A7K1UG87"/>
<dbReference type="SUPFAM" id="SSF51556">
    <property type="entry name" value="Metallo-dependent hydrolases"/>
    <property type="match status" value="1"/>
</dbReference>
<dbReference type="RefSeq" id="WP_157321468.1">
    <property type="nucleotide sequence ID" value="NZ_BMFX01000029.1"/>
</dbReference>
<name>A0A7K1UG87_9MICC</name>
<dbReference type="InterPro" id="IPR051781">
    <property type="entry name" value="Metallo-dep_Hydrolase"/>
</dbReference>
<dbReference type="EMBL" id="WRPM01000026">
    <property type="protein sequence ID" value="MVT25477.1"/>
    <property type="molecule type" value="Genomic_DNA"/>
</dbReference>
<dbReference type="PANTHER" id="PTHR43135">
    <property type="entry name" value="ALPHA-D-RIBOSE 1-METHYLPHOSPHONATE 5-TRIPHOSPHATE DIPHOSPHATASE"/>
    <property type="match status" value="1"/>
</dbReference>
<dbReference type="InterPro" id="IPR011059">
    <property type="entry name" value="Metal-dep_hydrolase_composite"/>
</dbReference>
<evidence type="ECO:0008006" key="3">
    <source>
        <dbReference type="Google" id="ProtNLM"/>
    </source>
</evidence>
<keyword evidence="2" id="KW-1185">Reference proteome</keyword>
<dbReference type="Gene3D" id="3.20.20.140">
    <property type="entry name" value="Metal-dependent hydrolases"/>
    <property type="match status" value="1"/>
</dbReference>
<accession>A0A7K1UG87</accession>
<comment type="caution">
    <text evidence="1">The sequence shown here is derived from an EMBL/GenBank/DDBJ whole genome shotgun (WGS) entry which is preliminary data.</text>
</comment>
<dbReference type="PANTHER" id="PTHR43135:SF3">
    <property type="entry name" value="ALPHA-D-RIBOSE 1-METHYLPHOSPHONATE 5-TRIPHOSPHATE DIPHOSPHATASE"/>
    <property type="match status" value="1"/>
</dbReference>
<organism evidence="1 2">
    <name type="scientific">Nesterenkonia alkaliphila</name>
    <dbReference type="NCBI Taxonomy" id="1463631"/>
    <lineage>
        <taxon>Bacteria</taxon>
        <taxon>Bacillati</taxon>
        <taxon>Actinomycetota</taxon>
        <taxon>Actinomycetes</taxon>
        <taxon>Micrococcales</taxon>
        <taxon>Micrococcaceae</taxon>
        <taxon>Nesterenkonia</taxon>
    </lineage>
</organism>
<dbReference type="InterPro" id="IPR032466">
    <property type="entry name" value="Metal_Hydrolase"/>
</dbReference>
<dbReference type="Gene3D" id="2.30.40.10">
    <property type="entry name" value="Urease, subunit C, domain 1"/>
    <property type="match status" value="1"/>
</dbReference>
<reference evidence="1 2" key="1">
    <citation type="submission" date="2019-12" db="EMBL/GenBank/DDBJ databases">
        <title>Nesterenkonia muleiensis sp. nov., a novel actinobacterium isolated from sap of Populus euphratica.</title>
        <authorList>
            <person name="Wang R."/>
        </authorList>
    </citation>
    <scope>NUCLEOTIDE SEQUENCE [LARGE SCALE GENOMIC DNA]</scope>
    <source>
        <strain evidence="1 2">F10</strain>
    </source>
</reference>
<dbReference type="OrthoDB" id="3189065at2"/>
<evidence type="ECO:0000313" key="1">
    <source>
        <dbReference type="EMBL" id="MVT25477.1"/>
    </source>
</evidence>